<evidence type="ECO:0000313" key="2">
    <source>
        <dbReference type="EMBL" id="BAM02828.1"/>
    </source>
</evidence>
<dbReference type="OrthoDB" id="9806575at2"/>
<evidence type="ECO:0000256" key="1">
    <source>
        <dbReference type="SAM" id="Phobius"/>
    </source>
</evidence>
<dbReference type="KEGG" id="phm:PSMK_06690"/>
<reference evidence="2 3" key="1">
    <citation type="submission" date="2012-02" db="EMBL/GenBank/DDBJ databases">
        <title>Complete genome sequence of Phycisphaera mikurensis NBRC 102666.</title>
        <authorList>
            <person name="Ankai A."/>
            <person name="Hosoyama A."/>
            <person name="Terui Y."/>
            <person name="Sekine M."/>
            <person name="Fukai R."/>
            <person name="Kato Y."/>
            <person name="Nakamura S."/>
            <person name="Yamada-Narita S."/>
            <person name="Kawakoshi A."/>
            <person name="Fukunaga Y."/>
            <person name="Yamazaki S."/>
            <person name="Fujita N."/>
        </authorList>
    </citation>
    <scope>NUCLEOTIDE SEQUENCE [LARGE SCALE GENOMIC DNA]</scope>
    <source>
        <strain evidence="3">NBRC 102666 / KCTC 22515 / FYK2301M01</strain>
    </source>
</reference>
<dbReference type="RefSeq" id="WP_014436048.1">
    <property type="nucleotide sequence ID" value="NC_017080.1"/>
</dbReference>
<sequence length="111" mass="11759">MSLLIDLVVAFFLLIGLFFMFVSALGIVRLPDAYLRLHAASKGPTLGLMGMLLAAVFHLGTAEVGLKALIVIVFVFIANPIGSHLLAKAALRGGHPKWEGTVGDESSRSAE</sequence>
<accession>I0IC40</accession>
<dbReference type="Pfam" id="PF03334">
    <property type="entry name" value="PhaG_MnhG_YufB"/>
    <property type="match status" value="1"/>
</dbReference>
<gene>
    <name evidence="2" type="primary">mrpG</name>
    <name evidence="2" type="ordered locus">PSMK_06690</name>
</gene>
<dbReference type="EMBL" id="AP012338">
    <property type="protein sequence ID" value="BAM02828.1"/>
    <property type="molecule type" value="Genomic_DNA"/>
</dbReference>
<dbReference type="InterPro" id="IPR005133">
    <property type="entry name" value="PhaG_MnhG_YufB"/>
</dbReference>
<dbReference type="eggNOG" id="COG1320">
    <property type="taxonomic scope" value="Bacteria"/>
</dbReference>
<evidence type="ECO:0000313" key="3">
    <source>
        <dbReference type="Proteomes" id="UP000007881"/>
    </source>
</evidence>
<feature type="transmembrane region" description="Helical" evidence="1">
    <location>
        <begin position="48"/>
        <end position="78"/>
    </location>
</feature>
<name>I0IC40_PHYMF</name>
<dbReference type="STRING" id="1142394.PSMK_06690"/>
<protein>
    <submittedName>
        <fullName evidence="2">Na(+)/H(+) antiporter subunit G</fullName>
    </submittedName>
</protein>
<keyword evidence="1" id="KW-0812">Transmembrane</keyword>
<dbReference type="HOGENOM" id="CLU_121334_2_3_0"/>
<keyword evidence="3" id="KW-1185">Reference proteome</keyword>
<dbReference type="Proteomes" id="UP000007881">
    <property type="component" value="Chromosome"/>
</dbReference>
<dbReference type="NCBIfam" id="NF009314">
    <property type="entry name" value="PRK12674.1-2"/>
    <property type="match status" value="1"/>
</dbReference>
<keyword evidence="1" id="KW-1133">Transmembrane helix</keyword>
<dbReference type="PANTHER" id="PTHR34703">
    <property type="entry name" value="ANTIPORTER SUBUNIT MNHG2-RELATED"/>
    <property type="match status" value="1"/>
</dbReference>
<dbReference type="PANTHER" id="PTHR34703:SF1">
    <property type="entry name" value="ANTIPORTER SUBUNIT MNHG2-RELATED"/>
    <property type="match status" value="1"/>
</dbReference>
<dbReference type="NCBIfam" id="TIGR01300">
    <property type="entry name" value="CPA3_mnhG_phaG"/>
    <property type="match status" value="1"/>
</dbReference>
<dbReference type="AlphaFoldDB" id="I0IC40"/>
<organism evidence="2 3">
    <name type="scientific">Phycisphaera mikurensis (strain NBRC 102666 / KCTC 22515 / FYK2301M01)</name>
    <dbReference type="NCBI Taxonomy" id="1142394"/>
    <lineage>
        <taxon>Bacteria</taxon>
        <taxon>Pseudomonadati</taxon>
        <taxon>Planctomycetota</taxon>
        <taxon>Phycisphaerae</taxon>
        <taxon>Phycisphaerales</taxon>
        <taxon>Phycisphaeraceae</taxon>
        <taxon>Phycisphaera</taxon>
    </lineage>
</organism>
<proteinExistence type="predicted"/>
<dbReference type="GO" id="GO:0015385">
    <property type="term" value="F:sodium:proton antiporter activity"/>
    <property type="evidence" value="ECO:0007669"/>
    <property type="project" value="TreeGrafter"/>
</dbReference>
<feature type="transmembrane region" description="Helical" evidence="1">
    <location>
        <begin position="7"/>
        <end position="28"/>
    </location>
</feature>
<keyword evidence="1" id="KW-0472">Membrane</keyword>